<dbReference type="InterPro" id="IPR051796">
    <property type="entry name" value="ISF_SsuE-like"/>
</dbReference>
<evidence type="ECO:0000313" key="5">
    <source>
        <dbReference type="Proteomes" id="UP000199662"/>
    </source>
</evidence>
<dbReference type="Proteomes" id="UP000199662">
    <property type="component" value="Unassembled WGS sequence"/>
</dbReference>
<keyword evidence="5" id="KW-1185">Reference proteome</keyword>
<dbReference type="PANTHER" id="PTHR43278">
    <property type="entry name" value="NAD(P)H-DEPENDENT FMN-CONTAINING OXIDOREDUCTASE YWQN-RELATED"/>
    <property type="match status" value="1"/>
</dbReference>
<evidence type="ECO:0000259" key="3">
    <source>
        <dbReference type="Pfam" id="PF03358"/>
    </source>
</evidence>
<dbReference type="PANTHER" id="PTHR43278:SF2">
    <property type="entry name" value="IRON-SULFUR FLAVOPROTEIN"/>
    <property type="match status" value="1"/>
</dbReference>
<evidence type="ECO:0000256" key="2">
    <source>
        <dbReference type="ARBA" id="ARBA00022643"/>
    </source>
</evidence>
<dbReference type="EMBL" id="FNZK01000002">
    <property type="protein sequence ID" value="SEI97580.1"/>
    <property type="molecule type" value="Genomic_DNA"/>
</dbReference>
<dbReference type="Pfam" id="PF03358">
    <property type="entry name" value="FMN_red"/>
    <property type="match status" value="1"/>
</dbReference>
<keyword evidence="1" id="KW-0285">Flavoprotein</keyword>
<dbReference type="Gene3D" id="3.40.50.360">
    <property type="match status" value="1"/>
</dbReference>
<keyword evidence="2" id="KW-0288">FMN</keyword>
<dbReference type="STRING" id="84035.SAMN05660742_102137"/>
<name>A0A1H6VA98_9FIRM</name>
<protein>
    <submittedName>
        <fullName evidence="4">Multimeric flavodoxin WrbA</fullName>
    </submittedName>
</protein>
<sequence>MRLTLFNGSPRKNWNTEILLQHVMKGAAANGAETELIHLYDLNYKGCRSCYACKRVGGKSYGHCAIQDDLTEIFKKVEESDALIFGSPIYYGNVTGEMRSFWERLLFPYSVFDMERSSLFKKKIRTGIIYTMAANEIQMKTMGYEQNLHLMELFIKKIFGETESLFAIDTCHFEDYTQYVSTFFDAEAKQKWRQEEFPQDCQKAWEMGARIVQPIYI</sequence>
<dbReference type="RefSeq" id="WP_091828910.1">
    <property type="nucleotide sequence ID" value="NZ_FNZK01000002.1"/>
</dbReference>
<dbReference type="InterPro" id="IPR029039">
    <property type="entry name" value="Flavoprotein-like_sf"/>
</dbReference>
<dbReference type="InterPro" id="IPR005025">
    <property type="entry name" value="FMN_Rdtase-like_dom"/>
</dbReference>
<evidence type="ECO:0000313" key="4">
    <source>
        <dbReference type="EMBL" id="SEI97580.1"/>
    </source>
</evidence>
<feature type="domain" description="NADPH-dependent FMN reductase-like" evidence="3">
    <location>
        <begin position="1"/>
        <end position="123"/>
    </location>
</feature>
<dbReference type="GO" id="GO:0016491">
    <property type="term" value="F:oxidoreductase activity"/>
    <property type="evidence" value="ECO:0007669"/>
    <property type="project" value="InterPro"/>
</dbReference>
<evidence type="ECO:0000256" key="1">
    <source>
        <dbReference type="ARBA" id="ARBA00022630"/>
    </source>
</evidence>
<gene>
    <name evidence="4" type="ORF">SAMN05660742_102137</name>
</gene>
<dbReference type="SUPFAM" id="SSF52218">
    <property type="entry name" value="Flavoproteins"/>
    <property type="match status" value="1"/>
</dbReference>
<dbReference type="AlphaFoldDB" id="A0A1H6VA98"/>
<organism evidence="4 5">
    <name type="scientific">Propionispira arboris</name>
    <dbReference type="NCBI Taxonomy" id="84035"/>
    <lineage>
        <taxon>Bacteria</taxon>
        <taxon>Bacillati</taxon>
        <taxon>Bacillota</taxon>
        <taxon>Negativicutes</taxon>
        <taxon>Selenomonadales</taxon>
        <taxon>Selenomonadaceae</taxon>
        <taxon>Propionispira</taxon>
    </lineage>
</organism>
<proteinExistence type="predicted"/>
<reference evidence="4 5" key="1">
    <citation type="submission" date="2016-10" db="EMBL/GenBank/DDBJ databases">
        <authorList>
            <person name="de Groot N.N."/>
        </authorList>
    </citation>
    <scope>NUCLEOTIDE SEQUENCE [LARGE SCALE GENOMIC DNA]</scope>
    <source>
        <strain evidence="4 5">DSM 2179</strain>
    </source>
</reference>
<accession>A0A1H6VA98</accession>